<reference evidence="2" key="2">
    <citation type="submission" date="2023-06" db="EMBL/GenBank/DDBJ databases">
        <authorList>
            <person name="Swenson N.G."/>
            <person name="Wegrzyn J.L."/>
            <person name="Mcevoy S.L."/>
        </authorList>
    </citation>
    <scope>NUCLEOTIDE SEQUENCE</scope>
    <source>
        <strain evidence="2">NS2018</strain>
        <tissue evidence="2">Leaf</tissue>
    </source>
</reference>
<protein>
    <submittedName>
        <fullName evidence="2">Uncharacterized protein</fullName>
    </submittedName>
</protein>
<reference evidence="2" key="1">
    <citation type="journal article" date="2022" name="Plant J.">
        <title>Strategies of tolerance reflected in two North American maple genomes.</title>
        <authorList>
            <person name="McEvoy S.L."/>
            <person name="Sezen U.U."/>
            <person name="Trouern-Trend A."/>
            <person name="McMahon S.M."/>
            <person name="Schaberg P.G."/>
            <person name="Yang J."/>
            <person name="Wegrzyn J.L."/>
            <person name="Swenson N.G."/>
        </authorList>
    </citation>
    <scope>NUCLEOTIDE SEQUENCE</scope>
    <source>
        <strain evidence="2">NS2018</strain>
    </source>
</reference>
<keyword evidence="3" id="KW-1185">Reference proteome</keyword>
<dbReference type="AlphaFoldDB" id="A0AA39S6K9"/>
<evidence type="ECO:0000256" key="1">
    <source>
        <dbReference type="SAM" id="MobiDB-lite"/>
    </source>
</evidence>
<evidence type="ECO:0000313" key="2">
    <source>
        <dbReference type="EMBL" id="KAK0586623.1"/>
    </source>
</evidence>
<organism evidence="2 3">
    <name type="scientific">Acer saccharum</name>
    <name type="common">Sugar maple</name>
    <dbReference type="NCBI Taxonomy" id="4024"/>
    <lineage>
        <taxon>Eukaryota</taxon>
        <taxon>Viridiplantae</taxon>
        <taxon>Streptophyta</taxon>
        <taxon>Embryophyta</taxon>
        <taxon>Tracheophyta</taxon>
        <taxon>Spermatophyta</taxon>
        <taxon>Magnoliopsida</taxon>
        <taxon>eudicotyledons</taxon>
        <taxon>Gunneridae</taxon>
        <taxon>Pentapetalae</taxon>
        <taxon>rosids</taxon>
        <taxon>malvids</taxon>
        <taxon>Sapindales</taxon>
        <taxon>Sapindaceae</taxon>
        <taxon>Hippocastanoideae</taxon>
        <taxon>Acereae</taxon>
        <taxon>Acer</taxon>
    </lineage>
</organism>
<dbReference type="EMBL" id="JAUESC010000382">
    <property type="protein sequence ID" value="KAK0586623.1"/>
    <property type="molecule type" value="Genomic_DNA"/>
</dbReference>
<evidence type="ECO:0000313" key="3">
    <source>
        <dbReference type="Proteomes" id="UP001168877"/>
    </source>
</evidence>
<feature type="region of interest" description="Disordered" evidence="1">
    <location>
        <begin position="31"/>
        <end position="53"/>
    </location>
</feature>
<proteinExistence type="predicted"/>
<sequence length="223" mass="25495">MAVAENGRQMVVMSKSGGGYVNNGSDNQIDNSKNWWWDQDPARRDDREERDHERHNLQDTRVLGEMIASRIGILLGEMIRRKEITKGTISKRILGSTVETPRTMPVRINTTEQSFCDCDGDGDEGNDDLHGNSDLLLLLPLTLGFLVVVHNVRLDYQLNNTIYDINTQIGLSSFVWLLIRLPRGTQIGLSSFVWLLIHLPRGRDGKQNKHLNEMPWQWMKSID</sequence>
<comment type="caution">
    <text evidence="2">The sequence shown here is derived from an EMBL/GenBank/DDBJ whole genome shotgun (WGS) entry which is preliminary data.</text>
</comment>
<name>A0AA39S6K9_ACESA</name>
<feature type="compositionally biased region" description="Basic and acidic residues" evidence="1">
    <location>
        <begin position="40"/>
        <end position="53"/>
    </location>
</feature>
<accession>A0AA39S6K9</accession>
<gene>
    <name evidence="2" type="ORF">LWI29_009828</name>
</gene>
<dbReference type="Proteomes" id="UP001168877">
    <property type="component" value="Unassembled WGS sequence"/>
</dbReference>